<dbReference type="InterPro" id="IPR008756">
    <property type="entry name" value="Peptidase_M56"/>
</dbReference>
<keyword evidence="1" id="KW-0812">Transmembrane</keyword>
<evidence type="ECO:0000259" key="2">
    <source>
        <dbReference type="Pfam" id="PF05569"/>
    </source>
</evidence>
<feature type="transmembrane region" description="Helical" evidence="1">
    <location>
        <begin position="6"/>
        <end position="26"/>
    </location>
</feature>
<dbReference type="PANTHER" id="PTHR34978">
    <property type="entry name" value="POSSIBLE SENSOR-TRANSDUCER PROTEIN BLAR"/>
    <property type="match status" value="1"/>
</dbReference>
<evidence type="ECO:0000256" key="1">
    <source>
        <dbReference type="SAM" id="Phobius"/>
    </source>
</evidence>
<dbReference type="CDD" id="cd07341">
    <property type="entry name" value="M56_BlaR1_MecR1_like"/>
    <property type="match status" value="1"/>
</dbReference>
<reference evidence="3 4" key="1">
    <citation type="submission" date="2023-08" db="EMBL/GenBank/DDBJ databases">
        <authorList>
            <person name="Park J.-S."/>
        </authorList>
    </citation>
    <scope>NUCLEOTIDE SEQUENCE [LARGE SCALE GENOMIC DNA]</scope>
    <source>
        <strain evidence="3 4">2205SS18-9</strain>
    </source>
</reference>
<feature type="transmembrane region" description="Helical" evidence="1">
    <location>
        <begin position="342"/>
        <end position="362"/>
    </location>
</feature>
<gene>
    <name evidence="3" type="ORF">Q5Y73_20130</name>
</gene>
<evidence type="ECO:0000313" key="4">
    <source>
        <dbReference type="Proteomes" id="UP001231941"/>
    </source>
</evidence>
<dbReference type="RefSeq" id="WP_305993711.1">
    <property type="nucleotide sequence ID" value="NZ_JAVAMP010000014.1"/>
</dbReference>
<feature type="transmembrane region" description="Helical" evidence="1">
    <location>
        <begin position="38"/>
        <end position="56"/>
    </location>
</feature>
<dbReference type="InterPro" id="IPR052173">
    <property type="entry name" value="Beta-lactam_resp_regulator"/>
</dbReference>
<name>A0ABT9J445_9BACL</name>
<protein>
    <submittedName>
        <fullName evidence="3">M56 family metallopeptidase</fullName>
    </submittedName>
</protein>
<sequence length="805" mass="91858">MFETMFETILRLSIMSSVLIGIILLTKAIFKDSLNAHWHYYIWFLVILRLIVPYTPESSVSIFNFLPQISQQIEEIEGIQQSHDASPINEDAMIAKNLTNVSLPTEEKSVEIIGEENVIAFETGEQKDVSFKLNYESIIIIWIIGVIIILLVIATVNIRFHWKLKKQPKCKEDALLNILEECKAKLKITSNVSIIYDDTIKTPSIVGMVFPKLLMPKQMVNELSRDEIKYVILHELTHLKRKDVFINGVAILLQAIHWFNPLVWYAFQKMRTDCEIACDAKVLSYLEKNEHLKYGQTIINVLSKLSKTNLIPITVGMASNNITNIKRRIWRIKMFKKTSKKWSAIAVLLAVAIGIVGLTNSIDTPVSANENKLEFESLDQMIFSSDQWLSNKVSISSEKNIEDSFEIVTMENGLKRIETRDENENGKIDAIFIKFTQDIDPSTLLESYFTVEGYQIKDVRFEQKLDGELLEQLIDRANETGTEVTVAEEYFENVKTNVIINVVELTEFDGAEMPVISIAEKVIQDMDGHVFAGMNKTPATVDNVFPYTKLKNASFKDQNLNSGYISGTLTFETDGIEYDTAFYDVFLCENECNGKYEVRLDRIWASGNTTYSVEIEEFQILKDNILPLKIAILPVDASGNSNSLASVEVQFHDYSSIISDSIHSESDNQGIHEKTAVNGETISEEEILDKYPIIENKIYHVYVKEEFFTKGVVEDKPYIERSGYTINGIEGYAYPSSLVIAVPKEITNLKQAREYLVEMNSDQLQLPDSSIIHDSLIKQWELEQYDAVYEYWEESPKGLSVEDIK</sequence>
<dbReference type="Gene3D" id="3.30.2010.10">
    <property type="entry name" value="Metalloproteases ('zincins'), catalytic domain"/>
    <property type="match status" value="1"/>
</dbReference>
<accession>A0ABT9J445</accession>
<keyword evidence="1" id="KW-0472">Membrane</keyword>
<organism evidence="3 4">
    <name type="scientific">Chengkuizengella axinellae</name>
    <dbReference type="NCBI Taxonomy" id="3064388"/>
    <lineage>
        <taxon>Bacteria</taxon>
        <taxon>Bacillati</taxon>
        <taxon>Bacillota</taxon>
        <taxon>Bacilli</taxon>
        <taxon>Bacillales</taxon>
        <taxon>Paenibacillaceae</taxon>
        <taxon>Chengkuizengella</taxon>
    </lineage>
</organism>
<proteinExistence type="predicted"/>
<dbReference type="Proteomes" id="UP001231941">
    <property type="component" value="Unassembled WGS sequence"/>
</dbReference>
<evidence type="ECO:0000313" key="3">
    <source>
        <dbReference type="EMBL" id="MDP5276406.1"/>
    </source>
</evidence>
<keyword evidence="4" id="KW-1185">Reference proteome</keyword>
<dbReference type="PANTHER" id="PTHR34978:SF3">
    <property type="entry name" value="SLR0241 PROTEIN"/>
    <property type="match status" value="1"/>
</dbReference>
<comment type="caution">
    <text evidence="3">The sequence shown here is derived from an EMBL/GenBank/DDBJ whole genome shotgun (WGS) entry which is preliminary data.</text>
</comment>
<dbReference type="Pfam" id="PF05569">
    <property type="entry name" value="Peptidase_M56"/>
    <property type="match status" value="1"/>
</dbReference>
<keyword evidence="1" id="KW-1133">Transmembrane helix</keyword>
<dbReference type="EMBL" id="JAVAMP010000014">
    <property type="protein sequence ID" value="MDP5276406.1"/>
    <property type="molecule type" value="Genomic_DNA"/>
</dbReference>
<feature type="transmembrane region" description="Helical" evidence="1">
    <location>
        <begin position="139"/>
        <end position="160"/>
    </location>
</feature>
<feature type="domain" description="Peptidase M56" evidence="2">
    <location>
        <begin position="9"/>
        <end position="330"/>
    </location>
</feature>